<feature type="compositionally biased region" description="Basic and acidic residues" evidence="1">
    <location>
        <begin position="1"/>
        <end position="24"/>
    </location>
</feature>
<protein>
    <submittedName>
        <fullName evidence="2">DUF1844 domain-containing protein</fullName>
    </submittedName>
</protein>
<name>A0A3A4P3H8_ABYX5</name>
<dbReference type="Pfam" id="PF08899">
    <property type="entry name" value="DUF1844"/>
    <property type="match status" value="1"/>
</dbReference>
<evidence type="ECO:0000313" key="2">
    <source>
        <dbReference type="EMBL" id="RJP22544.1"/>
    </source>
</evidence>
<proteinExistence type="predicted"/>
<gene>
    <name evidence="2" type="ORF">C4520_08025</name>
</gene>
<reference evidence="2 3" key="1">
    <citation type="journal article" date="2017" name="ISME J.">
        <title>Energy and carbon metabolisms in a deep terrestrial subsurface fluid microbial community.</title>
        <authorList>
            <person name="Momper L."/>
            <person name="Jungbluth S.P."/>
            <person name="Lee M.D."/>
            <person name="Amend J.P."/>
        </authorList>
    </citation>
    <scope>NUCLEOTIDE SEQUENCE [LARGE SCALE GENOMIC DNA]</scope>
    <source>
        <strain evidence="2">SURF_5</strain>
    </source>
</reference>
<evidence type="ECO:0000256" key="1">
    <source>
        <dbReference type="SAM" id="MobiDB-lite"/>
    </source>
</evidence>
<feature type="region of interest" description="Disordered" evidence="1">
    <location>
        <begin position="1"/>
        <end position="44"/>
    </location>
</feature>
<dbReference type="InterPro" id="IPR014995">
    <property type="entry name" value="DUF1844"/>
</dbReference>
<evidence type="ECO:0000313" key="3">
    <source>
        <dbReference type="Proteomes" id="UP000265882"/>
    </source>
</evidence>
<organism evidence="2 3">
    <name type="scientific">Abyssobacteria bacterium (strain SURF_5)</name>
    <dbReference type="NCBI Taxonomy" id="2093360"/>
    <lineage>
        <taxon>Bacteria</taxon>
        <taxon>Pseudomonadati</taxon>
        <taxon>Candidatus Hydrogenedentota</taxon>
        <taxon>Candidatus Abyssobacteria</taxon>
    </lineage>
</organism>
<comment type="caution">
    <text evidence="2">The sequence shown here is derived from an EMBL/GenBank/DDBJ whole genome shotgun (WGS) entry which is preliminary data.</text>
</comment>
<dbReference type="EMBL" id="QZKU01000056">
    <property type="protein sequence ID" value="RJP22544.1"/>
    <property type="molecule type" value="Genomic_DNA"/>
</dbReference>
<accession>A0A3A4P3H8</accession>
<sequence>MTEKRVDESWKEEVQREKVKEQGPEKPPSGKARTAQPSGFPPMQASFGTLLAELAMQASLFLGEIPDPETNEPIEDLNRAKYLIDELGILEQKTAGNLTPDEAQALKSILYELRMKYIRKAPKP</sequence>
<dbReference type="AlphaFoldDB" id="A0A3A4P3H8"/>
<dbReference type="Proteomes" id="UP000265882">
    <property type="component" value="Unassembled WGS sequence"/>
</dbReference>